<name>A0A914LE19_MELIC</name>
<accession>A0A914LE19</accession>
<dbReference type="Proteomes" id="UP000887563">
    <property type="component" value="Unplaced"/>
</dbReference>
<proteinExistence type="predicted"/>
<dbReference type="AlphaFoldDB" id="A0A914LE19"/>
<evidence type="ECO:0000256" key="1">
    <source>
        <dbReference type="SAM" id="Coils"/>
    </source>
</evidence>
<keyword evidence="2" id="KW-1185">Reference proteome</keyword>
<evidence type="ECO:0000313" key="2">
    <source>
        <dbReference type="Proteomes" id="UP000887563"/>
    </source>
</evidence>
<dbReference type="WBParaSite" id="Minc3s00439g12344">
    <property type="protein sequence ID" value="Minc3s00439g12344"/>
    <property type="gene ID" value="Minc3s00439g12344"/>
</dbReference>
<keyword evidence="1" id="KW-0175">Coiled coil</keyword>
<reference evidence="3" key="1">
    <citation type="submission" date="2022-11" db="UniProtKB">
        <authorList>
            <consortium name="WormBaseParasite"/>
        </authorList>
    </citation>
    <scope>IDENTIFICATION</scope>
</reference>
<sequence length="234" mass="26950">MLTDQQRDVIVEMVEDFKEKTKRPKSENKCAREGIRLIVALAKIRIFSSGIETEYTTSLCTNARRWIPNTLVECESDVHGIELNSKGGFRYCSSIRWLLLLRSEDYSRLNKSEEYNLENKNYFDALKSYIINLRMLRSQQLSTLDNKDASNEDKIKLSEVDHSLQNTKKTLSEVQQSLEQLNKKSSDFETAIGENNKELSEMRQVLSQFGVIIGKNITIPLQFSPPSQPFSNNL</sequence>
<feature type="coiled-coil region" evidence="1">
    <location>
        <begin position="164"/>
        <end position="191"/>
    </location>
</feature>
<evidence type="ECO:0000313" key="3">
    <source>
        <dbReference type="WBParaSite" id="Minc3s00439g12344"/>
    </source>
</evidence>
<protein>
    <submittedName>
        <fullName evidence="3">Uncharacterized protein</fullName>
    </submittedName>
</protein>
<organism evidence="2 3">
    <name type="scientific">Meloidogyne incognita</name>
    <name type="common">Southern root-knot nematode worm</name>
    <name type="synonym">Oxyuris incognita</name>
    <dbReference type="NCBI Taxonomy" id="6306"/>
    <lineage>
        <taxon>Eukaryota</taxon>
        <taxon>Metazoa</taxon>
        <taxon>Ecdysozoa</taxon>
        <taxon>Nematoda</taxon>
        <taxon>Chromadorea</taxon>
        <taxon>Rhabditida</taxon>
        <taxon>Tylenchina</taxon>
        <taxon>Tylenchomorpha</taxon>
        <taxon>Tylenchoidea</taxon>
        <taxon>Meloidogynidae</taxon>
        <taxon>Meloidogyninae</taxon>
        <taxon>Meloidogyne</taxon>
        <taxon>Meloidogyne incognita group</taxon>
    </lineage>
</organism>